<proteinExistence type="predicted"/>
<dbReference type="Proteomes" id="UP000325081">
    <property type="component" value="Unassembled WGS sequence"/>
</dbReference>
<dbReference type="AlphaFoldDB" id="A0A5A7PKF0"/>
<organism evidence="2 3">
    <name type="scientific">Striga asiatica</name>
    <name type="common">Asiatic witchweed</name>
    <name type="synonym">Buchnera asiatica</name>
    <dbReference type="NCBI Taxonomy" id="4170"/>
    <lineage>
        <taxon>Eukaryota</taxon>
        <taxon>Viridiplantae</taxon>
        <taxon>Streptophyta</taxon>
        <taxon>Embryophyta</taxon>
        <taxon>Tracheophyta</taxon>
        <taxon>Spermatophyta</taxon>
        <taxon>Magnoliopsida</taxon>
        <taxon>eudicotyledons</taxon>
        <taxon>Gunneridae</taxon>
        <taxon>Pentapetalae</taxon>
        <taxon>asterids</taxon>
        <taxon>lamiids</taxon>
        <taxon>Lamiales</taxon>
        <taxon>Orobanchaceae</taxon>
        <taxon>Buchnereae</taxon>
        <taxon>Striga</taxon>
    </lineage>
</organism>
<feature type="compositionally biased region" description="Low complexity" evidence="1">
    <location>
        <begin position="77"/>
        <end position="91"/>
    </location>
</feature>
<keyword evidence="3" id="KW-1185">Reference proteome</keyword>
<evidence type="ECO:0000313" key="3">
    <source>
        <dbReference type="Proteomes" id="UP000325081"/>
    </source>
</evidence>
<name>A0A5A7PKF0_STRAF</name>
<evidence type="ECO:0000313" key="2">
    <source>
        <dbReference type="EMBL" id="GER33239.1"/>
    </source>
</evidence>
<feature type="region of interest" description="Disordered" evidence="1">
    <location>
        <begin position="13"/>
        <end position="34"/>
    </location>
</feature>
<protein>
    <submittedName>
        <fullName evidence="2">Uncharacterized protein</fullName>
    </submittedName>
</protein>
<feature type="compositionally biased region" description="Polar residues" evidence="1">
    <location>
        <begin position="18"/>
        <end position="34"/>
    </location>
</feature>
<accession>A0A5A7PKF0</accession>
<dbReference type="EMBL" id="BKCP01004716">
    <property type="protein sequence ID" value="GER33239.1"/>
    <property type="molecule type" value="Genomic_DNA"/>
</dbReference>
<evidence type="ECO:0000256" key="1">
    <source>
        <dbReference type="SAM" id="MobiDB-lite"/>
    </source>
</evidence>
<reference evidence="3" key="1">
    <citation type="journal article" date="2019" name="Curr. Biol.">
        <title>Genome Sequence of Striga asiatica Provides Insight into the Evolution of Plant Parasitism.</title>
        <authorList>
            <person name="Yoshida S."/>
            <person name="Kim S."/>
            <person name="Wafula E.K."/>
            <person name="Tanskanen J."/>
            <person name="Kim Y.M."/>
            <person name="Honaas L."/>
            <person name="Yang Z."/>
            <person name="Spallek T."/>
            <person name="Conn C.E."/>
            <person name="Ichihashi Y."/>
            <person name="Cheong K."/>
            <person name="Cui S."/>
            <person name="Der J.P."/>
            <person name="Gundlach H."/>
            <person name="Jiao Y."/>
            <person name="Hori C."/>
            <person name="Ishida J.K."/>
            <person name="Kasahara H."/>
            <person name="Kiba T."/>
            <person name="Kim M.S."/>
            <person name="Koo N."/>
            <person name="Laohavisit A."/>
            <person name="Lee Y.H."/>
            <person name="Lumba S."/>
            <person name="McCourt P."/>
            <person name="Mortimer J.C."/>
            <person name="Mutuku J.M."/>
            <person name="Nomura T."/>
            <person name="Sasaki-Sekimoto Y."/>
            <person name="Seto Y."/>
            <person name="Wang Y."/>
            <person name="Wakatake T."/>
            <person name="Sakakibara H."/>
            <person name="Demura T."/>
            <person name="Yamaguchi S."/>
            <person name="Yoneyama K."/>
            <person name="Manabe R.I."/>
            <person name="Nelson D.C."/>
            <person name="Schulman A.H."/>
            <person name="Timko M.P."/>
            <person name="dePamphilis C.W."/>
            <person name="Choi D."/>
            <person name="Shirasu K."/>
        </authorList>
    </citation>
    <scope>NUCLEOTIDE SEQUENCE [LARGE SCALE GENOMIC DNA]</scope>
    <source>
        <strain evidence="3">cv. UVA1</strain>
    </source>
</reference>
<comment type="caution">
    <text evidence="2">The sequence shown here is derived from an EMBL/GenBank/DDBJ whole genome shotgun (WGS) entry which is preliminary data.</text>
</comment>
<gene>
    <name evidence="2" type="ORF">STAS_09356</name>
</gene>
<sequence>MLSPPFAAMSFQPIASVGRTSPTTLTKPPSFSSVRQCPCIESSISPSPSPSFPSPTFRSSIAATWTACWNPVRNKHPQSQPSSPAQSRPPRLGSDSPSQQVPSLLLNAVAWIHHRPTWNKPPQRRPLGPLQRHRCDIYQPPGAGAAVFLEGLPRKRGIRLCRNSGEPSLRMLPPVFFPL</sequence>
<feature type="region of interest" description="Disordered" evidence="1">
    <location>
        <begin position="71"/>
        <end position="99"/>
    </location>
</feature>